<evidence type="ECO:0000313" key="4">
    <source>
        <dbReference type="Proteomes" id="UP000604381"/>
    </source>
</evidence>
<dbReference type="PANTHER" id="PTHR33799">
    <property type="entry name" value="PTS PERMEASE-RELATED-RELATED"/>
    <property type="match status" value="1"/>
</dbReference>
<reference evidence="3" key="1">
    <citation type="submission" date="2020-10" db="EMBL/GenBank/DDBJ databases">
        <title>An improved Amphimedon queenslandica hologenome assembly reveals how three proteobacterial symbionts can extend the metabolic phenotypic of their marine sponge host.</title>
        <authorList>
            <person name="Degnan B."/>
            <person name="Degnan S."/>
            <person name="Xiang X."/>
        </authorList>
    </citation>
    <scope>NUCLEOTIDE SEQUENCE</scope>
    <source>
        <strain evidence="3">AqS2</strain>
    </source>
</reference>
<feature type="domain" description="PTS EIIA type-4" evidence="2">
    <location>
        <begin position="13"/>
        <end position="137"/>
    </location>
</feature>
<name>A0A930XWB7_9GAMM</name>
<keyword evidence="4" id="KW-1185">Reference proteome</keyword>
<dbReference type="AlphaFoldDB" id="A0A930XWB7"/>
<organism evidence="3 4">
    <name type="scientific">Candidatus Amphirhobacter heronislandensis</name>
    <dbReference type="NCBI Taxonomy" id="1732024"/>
    <lineage>
        <taxon>Bacteria</taxon>
        <taxon>Pseudomonadati</taxon>
        <taxon>Pseudomonadota</taxon>
        <taxon>Gammaproteobacteria</taxon>
        <taxon>Candidatus Tethybacterales</taxon>
        <taxon>Candidatus Tethybacteraceae</taxon>
        <taxon>Candidatus Amphirhobacter</taxon>
    </lineage>
</organism>
<proteinExistence type="predicted"/>
<dbReference type="Pfam" id="PF03610">
    <property type="entry name" value="EIIA-man"/>
    <property type="match status" value="1"/>
</dbReference>
<dbReference type="PANTHER" id="PTHR33799:SF1">
    <property type="entry name" value="PTS SYSTEM MANNOSE-SPECIFIC EIIAB COMPONENT-RELATED"/>
    <property type="match status" value="1"/>
</dbReference>
<comment type="caution">
    <text evidence="3">The sequence shown here is derived from an EMBL/GenBank/DDBJ whole genome shotgun (WGS) entry which is preliminary data.</text>
</comment>
<dbReference type="Gene3D" id="3.40.50.510">
    <property type="entry name" value="Phosphotransferase system, mannose-type IIA component"/>
    <property type="match status" value="1"/>
</dbReference>
<dbReference type="SUPFAM" id="SSF53062">
    <property type="entry name" value="PTS system fructose IIA component-like"/>
    <property type="match status" value="1"/>
</dbReference>
<evidence type="ECO:0000259" key="2">
    <source>
        <dbReference type="PROSITE" id="PS51096"/>
    </source>
</evidence>
<dbReference type="GO" id="GO:0016740">
    <property type="term" value="F:transferase activity"/>
    <property type="evidence" value="ECO:0007669"/>
    <property type="project" value="UniProtKB-KW"/>
</dbReference>
<accession>A0A930XWB7</accession>
<sequence>MAPPNKKNGRRPKIGMLVISHGDLGEHFIEAARIICQETLDDLESLSIQASYERDKVREQLARSMERLEAKTDEIIALCDTYGSTPSRILCAGNYKARVKCVFGLNLPMLLDCINLRGELDLDGLAEQICQAGAEAIFAREADDDVTPDLKASEA</sequence>
<dbReference type="GO" id="GO:0009401">
    <property type="term" value="P:phosphoenolpyruvate-dependent sugar phosphotransferase system"/>
    <property type="evidence" value="ECO:0007669"/>
    <property type="project" value="InterPro"/>
</dbReference>
<gene>
    <name evidence="3" type="ORF">ISN26_02335</name>
</gene>
<protein>
    <recommendedName>
        <fullName evidence="2">PTS EIIA type-4 domain-containing protein</fullName>
    </recommendedName>
</protein>
<dbReference type="GO" id="GO:0016020">
    <property type="term" value="C:membrane"/>
    <property type="evidence" value="ECO:0007669"/>
    <property type="project" value="InterPro"/>
</dbReference>
<evidence type="ECO:0000313" key="3">
    <source>
        <dbReference type="EMBL" id="MBF2734917.1"/>
    </source>
</evidence>
<dbReference type="EMBL" id="JADHEI010000028">
    <property type="protein sequence ID" value="MBF2734917.1"/>
    <property type="molecule type" value="Genomic_DNA"/>
</dbReference>
<dbReference type="InterPro" id="IPR004701">
    <property type="entry name" value="PTS_EIIA_man-typ"/>
</dbReference>
<dbReference type="InterPro" id="IPR036662">
    <property type="entry name" value="PTS_EIIA_man-typ_sf"/>
</dbReference>
<dbReference type="Proteomes" id="UP000604381">
    <property type="component" value="Unassembled WGS sequence"/>
</dbReference>
<dbReference type="PROSITE" id="PS51096">
    <property type="entry name" value="PTS_EIIA_TYPE_4"/>
    <property type="match status" value="1"/>
</dbReference>
<keyword evidence="1" id="KW-0808">Transferase</keyword>
<dbReference type="InterPro" id="IPR051471">
    <property type="entry name" value="Bacterial_PTS_sugar_comp"/>
</dbReference>
<evidence type="ECO:0000256" key="1">
    <source>
        <dbReference type="ARBA" id="ARBA00022679"/>
    </source>
</evidence>